<dbReference type="FunFam" id="3.30.70.240:FF:000001">
    <property type="entry name" value="Elongation factor G"/>
    <property type="match status" value="1"/>
</dbReference>
<feature type="binding site" evidence="6">
    <location>
        <begin position="135"/>
        <end position="138"/>
    </location>
    <ligand>
        <name>GTP</name>
        <dbReference type="ChEBI" id="CHEBI:37565"/>
    </ligand>
</feature>
<dbReference type="SUPFAM" id="SSF54211">
    <property type="entry name" value="Ribosomal protein S5 domain 2-like"/>
    <property type="match status" value="1"/>
</dbReference>
<dbReference type="InterPro" id="IPR005225">
    <property type="entry name" value="Small_GTP-bd"/>
</dbReference>
<name>A0A9D8KE47_9DELT</name>
<keyword evidence="4 6" id="KW-0648">Protein biosynthesis</keyword>
<dbReference type="InterPro" id="IPR000795">
    <property type="entry name" value="T_Tr_GTP-bd_dom"/>
</dbReference>
<dbReference type="InterPro" id="IPR000640">
    <property type="entry name" value="EFG_V-like"/>
</dbReference>
<feature type="binding site" evidence="6">
    <location>
        <begin position="17"/>
        <end position="24"/>
    </location>
    <ligand>
        <name>GTP</name>
        <dbReference type="ChEBI" id="CHEBI:37565"/>
    </ligand>
</feature>
<organism evidence="9 10">
    <name type="scientific">Candidatus Zymogenus saltonus</name>
    <dbReference type="NCBI Taxonomy" id="2844893"/>
    <lineage>
        <taxon>Bacteria</taxon>
        <taxon>Deltaproteobacteria</taxon>
        <taxon>Candidatus Zymogenia</taxon>
        <taxon>Candidatus Zymogeniales</taxon>
        <taxon>Candidatus Zymogenaceae</taxon>
        <taxon>Candidatus Zymogenus</taxon>
    </lineage>
</organism>
<comment type="caution">
    <text evidence="9">The sequence shown here is derived from an EMBL/GenBank/DDBJ whole genome shotgun (WGS) entry which is preliminary data.</text>
</comment>
<dbReference type="AlphaFoldDB" id="A0A9D8KE47"/>
<dbReference type="CDD" id="cd03713">
    <property type="entry name" value="EFG_mtEFG_C"/>
    <property type="match status" value="1"/>
</dbReference>
<evidence type="ECO:0000256" key="4">
    <source>
        <dbReference type="ARBA" id="ARBA00022917"/>
    </source>
</evidence>
<protein>
    <recommendedName>
        <fullName evidence="6 7">Elongation factor G</fullName>
        <shortName evidence="6">EF-G</shortName>
    </recommendedName>
</protein>
<dbReference type="GO" id="GO:0032790">
    <property type="term" value="P:ribosome disassembly"/>
    <property type="evidence" value="ECO:0007669"/>
    <property type="project" value="TreeGrafter"/>
</dbReference>
<dbReference type="Pfam" id="PF00679">
    <property type="entry name" value="EFG_C"/>
    <property type="match status" value="1"/>
</dbReference>
<dbReference type="SMART" id="SM00889">
    <property type="entry name" value="EFG_IV"/>
    <property type="match status" value="1"/>
</dbReference>
<dbReference type="GO" id="GO:0003924">
    <property type="term" value="F:GTPase activity"/>
    <property type="evidence" value="ECO:0007669"/>
    <property type="project" value="InterPro"/>
</dbReference>
<evidence type="ECO:0000256" key="7">
    <source>
        <dbReference type="NCBIfam" id="TIGR00484"/>
    </source>
</evidence>
<dbReference type="PROSITE" id="PS51722">
    <property type="entry name" value="G_TR_2"/>
    <property type="match status" value="1"/>
</dbReference>
<sequence>MAGEGRLKNIRNIGIISHIDAGKTTVTERILYYTGVSYKIGEVHNGEAVMDWMPQEQERGITITSAVTTCGWQGHEIHIIDTPGHVDFTVEVERSLRVLDGAIAIFSGVEGVEPQSETVWHQADKYHVPRVAFINKMDRLGADFFAVIDMMVEKLGVRPLVVTLPVGSEEEFSGVIDLIDMSAITFSAQDLGVTVSRGEIPEGVKDKAFEYREKLIEAAADMDDNIAERYLEGEEITRDSIIDAVRRGTIGGSFVPIFCGSGLRNKGIQPLLDGVVDFLPSPIDVPPIAGTNPKTGEAEVRRSDEGEPLSALAFKVHVDQGRKLTYFRVYSGVLKAGAEVYNPRLKKPERMARLLKMHANKRERIDTAKAGDIAAAVGLKDTTTGDTLCDKDKPILLESILFTEPVISLAIEPKTVADQEKLEQSLGKLVDEDPTLKVKVDEDTGQTIISGMGELHLEIVVDRLMREFNIAANVGKPQVVYRETATKGAESEATIDREIAGEQRYARVSLSIEPLDRGLGVEVKSLVESDGIPDEWMNSALTAIRDAAASGPILGYPLADVRISITSLDAREGLTDGMAFSIASGMAVRSAAEKASPVLLEPIMAVEILTPEEFMGEIIGDLNARGGHLKGVEPKGKINHVRVEVPLSNMFGYSTKLRSQSQGRATFTMQFSHYGRVED</sequence>
<dbReference type="InterPro" id="IPR005517">
    <property type="entry name" value="Transl_elong_EFG/EF2_IV"/>
</dbReference>
<dbReference type="FunFam" id="2.40.30.10:FF:000006">
    <property type="entry name" value="Elongation factor G"/>
    <property type="match status" value="1"/>
</dbReference>
<dbReference type="NCBIfam" id="TIGR00231">
    <property type="entry name" value="small_GTP"/>
    <property type="match status" value="1"/>
</dbReference>
<dbReference type="SUPFAM" id="SSF54980">
    <property type="entry name" value="EF-G C-terminal domain-like"/>
    <property type="match status" value="2"/>
</dbReference>
<dbReference type="PANTHER" id="PTHR43261">
    <property type="entry name" value="TRANSLATION ELONGATION FACTOR G-RELATED"/>
    <property type="match status" value="1"/>
</dbReference>
<dbReference type="GO" id="GO:0005737">
    <property type="term" value="C:cytoplasm"/>
    <property type="evidence" value="ECO:0007669"/>
    <property type="project" value="UniProtKB-SubCell"/>
</dbReference>
<reference evidence="9" key="2">
    <citation type="submission" date="2021-01" db="EMBL/GenBank/DDBJ databases">
        <authorList>
            <person name="Hahn C.R."/>
            <person name="Youssef N.H."/>
            <person name="Elshahed M."/>
        </authorList>
    </citation>
    <scope>NUCLEOTIDE SEQUENCE</scope>
    <source>
        <strain evidence="9">Zod_Metabat.24</strain>
    </source>
</reference>
<dbReference type="SUPFAM" id="SSF50447">
    <property type="entry name" value="Translation proteins"/>
    <property type="match status" value="1"/>
</dbReference>
<dbReference type="PROSITE" id="PS00301">
    <property type="entry name" value="G_TR_1"/>
    <property type="match status" value="1"/>
</dbReference>
<dbReference type="FunFam" id="3.30.70.870:FF:000001">
    <property type="entry name" value="Elongation factor G"/>
    <property type="match status" value="1"/>
</dbReference>
<dbReference type="NCBIfam" id="NF009381">
    <property type="entry name" value="PRK12740.1-5"/>
    <property type="match status" value="1"/>
</dbReference>
<dbReference type="HAMAP" id="MF_00054_B">
    <property type="entry name" value="EF_G_EF_2_B"/>
    <property type="match status" value="1"/>
</dbReference>
<dbReference type="InterPro" id="IPR020568">
    <property type="entry name" value="Ribosomal_Su5_D2-typ_SF"/>
</dbReference>
<dbReference type="InterPro" id="IPR041095">
    <property type="entry name" value="EFG_II"/>
</dbReference>
<dbReference type="Gene3D" id="2.40.30.10">
    <property type="entry name" value="Translation factors"/>
    <property type="match status" value="1"/>
</dbReference>
<dbReference type="CDD" id="cd01886">
    <property type="entry name" value="EF-G"/>
    <property type="match status" value="1"/>
</dbReference>
<reference evidence="9" key="1">
    <citation type="journal article" date="2021" name="Environ. Microbiol.">
        <title>Genomic characterization of three novel Desulfobacterota classes expand the metabolic and phylogenetic diversity of the phylum.</title>
        <authorList>
            <person name="Murphy C.L."/>
            <person name="Biggerstaff J."/>
            <person name="Eichhorn A."/>
            <person name="Ewing E."/>
            <person name="Shahan R."/>
            <person name="Soriano D."/>
            <person name="Stewart S."/>
            <person name="VanMol K."/>
            <person name="Walker R."/>
            <person name="Walters P."/>
            <person name="Elshahed M.S."/>
            <person name="Youssef N.H."/>
        </authorList>
    </citation>
    <scope>NUCLEOTIDE SEQUENCE</scope>
    <source>
        <strain evidence="9">Zod_Metabat.24</strain>
    </source>
</reference>
<evidence type="ECO:0000256" key="2">
    <source>
        <dbReference type="ARBA" id="ARBA00022741"/>
    </source>
</evidence>
<dbReference type="Pfam" id="PF03764">
    <property type="entry name" value="EFG_IV"/>
    <property type="match status" value="1"/>
</dbReference>
<dbReference type="InterPro" id="IPR004161">
    <property type="entry name" value="EFTu-like_2"/>
</dbReference>
<feature type="binding site" evidence="6">
    <location>
        <begin position="81"/>
        <end position="85"/>
    </location>
    <ligand>
        <name>GTP</name>
        <dbReference type="ChEBI" id="CHEBI:37565"/>
    </ligand>
</feature>
<keyword evidence="2 6" id="KW-0547">Nucleotide-binding</keyword>
<dbReference type="GO" id="GO:0005525">
    <property type="term" value="F:GTP binding"/>
    <property type="evidence" value="ECO:0007669"/>
    <property type="project" value="UniProtKB-UniRule"/>
</dbReference>
<dbReference type="PANTHER" id="PTHR43261:SF1">
    <property type="entry name" value="RIBOSOME-RELEASING FACTOR 2, MITOCHONDRIAL"/>
    <property type="match status" value="1"/>
</dbReference>
<comment type="function">
    <text evidence="6">Catalyzes the GTP-dependent ribosomal translocation step during translation elongation. During this step, the ribosome changes from the pre-translocational (PRE) to the post-translocational (POST) state as the newly formed A-site-bound peptidyl-tRNA and P-site-bound deacylated tRNA move to the P and E sites, respectively. Catalyzes the coordinated movement of the two tRNA molecules, the mRNA and conformational changes in the ribosome.</text>
</comment>
<evidence type="ECO:0000256" key="1">
    <source>
        <dbReference type="ARBA" id="ARBA00005870"/>
    </source>
</evidence>
<dbReference type="Pfam" id="PF00009">
    <property type="entry name" value="GTP_EFTU"/>
    <property type="match status" value="1"/>
</dbReference>
<dbReference type="FunFam" id="3.40.50.300:FF:000029">
    <property type="entry name" value="Elongation factor G"/>
    <property type="match status" value="1"/>
</dbReference>
<dbReference type="SUPFAM" id="SSF52540">
    <property type="entry name" value="P-loop containing nucleoside triphosphate hydrolases"/>
    <property type="match status" value="1"/>
</dbReference>
<keyword evidence="6" id="KW-0963">Cytoplasm</keyword>
<dbReference type="Proteomes" id="UP000809273">
    <property type="component" value="Unassembled WGS sequence"/>
</dbReference>
<evidence type="ECO:0000256" key="6">
    <source>
        <dbReference type="HAMAP-Rule" id="MF_00054"/>
    </source>
</evidence>
<evidence type="ECO:0000256" key="3">
    <source>
        <dbReference type="ARBA" id="ARBA00022768"/>
    </source>
</evidence>
<dbReference type="Pfam" id="PF03144">
    <property type="entry name" value="GTP_EFTU_D2"/>
    <property type="match status" value="1"/>
</dbReference>
<dbReference type="NCBIfam" id="TIGR00484">
    <property type="entry name" value="EF-G"/>
    <property type="match status" value="1"/>
</dbReference>
<dbReference type="CDD" id="cd04088">
    <property type="entry name" value="EFG_mtEFG_II"/>
    <property type="match status" value="1"/>
</dbReference>
<dbReference type="InterPro" id="IPR035649">
    <property type="entry name" value="EFG_V"/>
</dbReference>
<dbReference type="InterPro" id="IPR004540">
    <property type="entry name" value="Transl_elong_EFG/EF2"/>
</dbReference>
<dbReference type="SMART" id="SM00838">
    <property type="entry name" value="EFG_C"/>
    <property type="match status" value="1"/>
</dbReference>
<comment type="similarity">
    <text evidence="1 6">Belongs to the TRAFAC class translation factor GTPase superfamily. Classic translation factor GTPase family. EF-G/EF-2 subfamily.</text>
</comment>
<evidence type="ECO:0000313" key="10">
    <source>
        <dbReference type="Proteomes" id="UP000809273"/>
    </source>
</evidence>
<evidence type="ECO:0000313" key="9">
    <source>
        <dbReference type="EMBL" id="MBN1572595.1"/>
    </source>
</evidence>
<dbReference type="GO" id="GO:0003746">
    <property type="term" value="F:translation elongation factor activity"/>
    <property type="evidence" value="ECO:0007669"/>
    <property type="project" value="UniProtKB-UniRule"/>
</dbReference>
<dbReference type="InterPro" id="IPR035647">
    <property type="entry name" value="EFG_III/V"/>
</dbReference>
<dbReference type="InterPro" id="IPR014721">
    <property type="entry name" value="Ribsml_uS5_D2-typ_fold_subgr"/>
</dbReference>
<keyword evidence="5 6" id="KW-0342">GTP-binding</keyword>
<dbReference type="Gene3D" id="3.30.70.240">
    <property type="match status" value="1"/>
</dbReference>
<accession>A0A9D8KE47</accession>
<dbReference type="CDD" id="cd16262">
    <property type="entry name" value="EFG_III"/>
    <property type="match status" value="1"/>
</dbReference>
<comment type="subcellular location">
    <subcellularLocation>
        <location evidence="6">Cytoplasm</location>
    </subcellularLocation>
</comment>
<keyword evidence="3 6" id="KW-0251">Elongation factor</keyword>
<dbReference type="InterPro" id="IPR009022">
    <property type="entry name" value="EFG_III"/>
</dbReference>
<feature type="domain" description="Tr-type G" evidence="8">
    <location>
        <begin position="8"/>
        <end position="283"/>
    </location>
</feature>
<dbReference type="EMBL" id="JAFGIX010000026">
    <property type="protein sequence ID" value="MBN1572595.1"/>
    <property type="molecule type" value="Genomic_DNA"/>
</dbReference>
<dbReference type="Gene3D" id="3.30.70.870">
    <property type="entry name" value="Elongation Factor G (Translational Gtpase), domain 3"/>
    <property type="match status" value="1"/>
</dbReference>
<proteinExistence type="inferred from homology"/>
<dbReference type="InterPro" id="IPR031157">
    <property type="entry name" value="G_TR_CS"/>
</dbReference>
<gene>
    <name evidence="6 9" type="primary">fusA</name>
    <name evidence="9" type="ORF">JW984_05290</name>
</gene>
<dbReference type="InterPro" id="IPR027417">
    <property type="entry name" value="P-loop_NTPase"/>
</dbReference>
<evidence type="ECO:0000259" key="8">
    <source>
        <dbReference type="PROSITE" id="PS51722"/>
    </source>
</evidence>
<dbReference type="InterPro" id="IPR009000">
    <property type="entry name" value="Transl_B-barrel_sf"/>
</dbReference>
<dbReference type="Pfam" id="PF14492">
    <property type="entry name" value="EFG_III"/>
    <property type="match status" value="1"/>
</dbReference>
<dbReference type="PRINTS" id="PR00315">
    <property type="entry name" value="ELONGATNFCT"/>
</dbReference>
<dbReference type="Gene3D" id="3.30.230.10">
    <property type="match status" value="1"/>
</dbReference>
<dbReference type="CDD" id="cd01680">
    <property type="entry name" value="EFG_like_IV"/>
    <property type="match status" value="1"/>
</dbReference>
<evidence type="ECO:0000256" key="5">
    <source>
        <dbReference type="ARBA" id="ARBA00023134"/>
    </source>
</evidence>
<dbReference type="Gene3D" id="3.40.50.300">
    <property type="entry name" value="P-loop containing nucleotide triphosphate hydrolases"/>
    <property type="match status" value="1"/>
</dbReference>